<dbReference type="HOGENOM" id="CLU_942039_0_0_2"/>
<evidence type="ECO:0000313" key="1">
    <source>
        <dbReference type="EMBL" id="AAM07139.1"/>
    </source>
</evidence>
<dbReference type="KEGG" id="mac:MA_3788"/>
<dbReference type="EMBL" id="AE010299">
    <property type="protein sequence ID" value="AAM07139.1"/>
    <property type="molecule type" value="Genomic_DNA"/>
</dbReference>
<dbReference type="PhylomeDB" id="Q8TJJ6"/>
<dbReference type="Proteomes" id="UP000002487">
    <property type="component" value="Chromosome"/>
</dbReference>
<name>Q8TJJ6_METAC</name>
<dbReference type="PROSITE" id="PS51257">
    <property type="entry name" value="PROKAR_LIPOPROTEIN"/>
    <property type="match status" value="1"/>
</dbReference>
<gene>
    <name evidence="1" type="ordered locus">MA_3788</name>
</gene>
<evidence type="ECO:0000313" key="2">
    <source>
        <dbReference type="Proteomes" id="UP000002487"/>
    </source>
</evidence>
<dbReference type="RefSeq" id="WP_011023688.1">
    <property type="nucleotide sequence ID" value="NC_003552.1"/>
</dbReference>
<reference evidence="1 2" key="1">
    <citation type="journal article" date="2002" name="Genome Res.">
        <title>The genome of Methanosarcina acetivorans reveals extensive metabolic and physiological diversity.</title>
        <authorList>
            <person name="Galagan J.E."/>
            <person name="Nusbaum C."/>
            <person name="Roy A."/>
            <person name="Endrizzi M.G."/>
            <person name="Macdonald P."/>
            <person name="FitzHugh W."/>
            <person name="Calvo S."/>
            <person name="Engels R."/>
            <person name="Smirnov S."/>
            <person name="Atnoor D."/>
            <person name="Brown A."/>
            <person name="Allen N."/>
            <person name="Naylor J."/>
            <person name="Stange-Thomann N."/>
            <person name="DeArellano K."/>
            <person name="Johnson R."/>
            <person name="Linton L."/>
            <person name="McEwan P."/>
            <person name="McKernan K."/>
            <person name="Talamas J."/>
            <person name="Tirrell A."/>
            <person name="Ye W."/>
            <person name="Zimmer A."/>
            <person name="Barber R.D."/>
            <person name="Cann I."/>
            <person name="Graham D.E."/>
            <person name="Grahame D.A."/>
            <person name="Guss A."/>
            <person name="Hedderich R."/>
            <person name="Ingram-Smith C."/>
            <person name="Kuettner C.H."/>
            <person name="Krzycki J.A."/>
            <person name="Leigh J.A."/>
            <person name="Li W."/>
            <person name="Liu J."/>
            <person name="Mukhopadhyay B."/>
            <person name="Reeve J.N."/>
            <person name="Smith K."/>
            <person name="Springer T.A."/>
            <person name="Umayam L.A."/>
            <person name="White O."/>
            <person name="White R.H."/>
            <person name="de Macario E.C."/>
            <person name="Ferry J.G."/>
            <person name="Jarrell K.F."/>
            <person name="Jing H."/>
            <person name="Macario A.J.L."/>
            <person name="Paulsen I."/>
            <person name="Pritchett M."/>
            <person name="Sowers K.R."/>
            <person name="Swanson R.V."/>
            <person name="Zinder S.H."/>
            <person name="Lander E."/>
            <person name="Metcalf W.W."/>
            <person name="Birren B."/>
        </authorList>
    </citation>
    <scope>NUCLEOTIDE SEQUENCE [LARGE SCALE GENOMIC DNA]</scope>
    <source>
        <strain evidence="2">ATCC 35395 / DSM 2834 / JCM 12185 / C2A</strain>
    </source>
</reference>
<proteinExistence type="predicted"/>
<evidence type="ECO:0008006" key="3">
    <source>
        <dbReference type="Google" id="ProtNLM"/>
    </source>
</evidence>
<dbReference type="AlphaFoldDB" id="Q8TJJ6"/>
<sequence>MDTRKKELLGGSGLVLMGLFLTIIFSGCVENEVSAAEVDNKVSAAEEINTSSLLINRAENRSISVKEDMGSGTYITAKMSLDASETDFEEALKILNSASSDYEEERQDIKRYKILAEAGLDRVHSLQSFIIAMEHFDKSFAYMYSEEFDSSKEEIDKMNEALNDSAVLLSSAKEKVFMLDLDSVPVEEKSSIVLLRDDLETSEIMYAELRALMSGMYPYMEGFNFFSKGLEYFKAESWGEAADEFGKASEKFSESQQILEKLKDSEYSEVSVGVIQICGFLAQLKEDLPHLEAGCRYMETSHYAQADEEFNKVSNHYE</sequence>
<dbReference type="InParanoid" id="Q8TJJ6"/>
<protein>
    <recommendedName>
        <fullName evidence="3">Lipoprotein</fullName>
    </recommendedName>
</protein>
<accession>Q8TJJ6</accession>
<dbReference type="GeneID" id="1475681"/>
<dbReference type="EnsemblBacteria" id="AAM07139">
    <property type="protein sequence ID" value="AAM07139"/>
    <property type="gene ID" value="MA_3788"/>
</dbReference>
<keyword evidence="2" id="KW-1185">Reference proteome</keyword>
<organism evidence="1 2">
    <name type="scientific">Methanosarcina acetivorans (strain ATCC 35395 / DSM 2834 / JCM 12185 / C2A)</name>
    <dbReference type="NCBI Taxonomy" id="188937"/>
    <lineage>
        <taxon>Archaea</taxon>
        <taxon>Methanobacteriati</taxon>
        <taxon>Methanobacteriota</taxon>
        <taxon>Stenosarchaea group</taxon>
        <taxon>Methanomicrobia</taxon>
        <taxon>Methanosarcinales</taxon>
        <taxon>Methanosarcinaceae</taxon>
        <taxon>Methanosarcina</taxon>
    </lineage>
</organism>